<sequence length="179" mass="20145">MNNNIKFAIVGVSVLSMSACTLLDNPTSENLYYPAYTSYDNSQLYMQSNYGNSNSNYKYNYSIQPQRDVIVPDSYHVGDMRSPVSFHARDEEWVRGQSPQAYTIELANGEKASKVAQVLYKAPKQNRMAQVKYQRNGKEYYSGVYGSYKDAADAQKALSTLPAELRNGATVKSWSSVQQ</sequence>
<evidence type="ECO:0000313" key="2">
    <source>
        <dbReference type="Proteomes" id="UP001615550"/>
    </source>
</evidence>
<dbReference type="Gene3D" id="3.30.70.1070">
    <property type="entry name" value="Sporulation related repeat"/>
    <property type="match status" value="1"/>
</dbReference>
<dbReference type="Proteomes" id="UP001615550">
    <property type="component" value="Unassembled WGS sequence"/>
</dbReference>
<dbReference type="PROSITE" id="PS51257">
    <property type="entry name" value="PROKAR_LIPOPROTEIN"/>
    <property type="match status" value="1"/>
</dbReference>
<protein>
    <submittedName>
        <fullName evidence="1">SPOR domain-containing protein</fullName>
    </submittedName>
</protein>
<dbReference type="EMBL" id="JBGORX010000001">
    <property type="protein sequence ID" value="MFJ1267998.1"/>
    <property type="molecule type" value="Genomic_DNA"/>
</dbReference>
<name>A0ABW8D5N3_9GAMM</name>
<accession>A0ABW8D5N3</accession>
<dbReference type="RefSeq" id="WP_400186823.1">
    <property type="nucleotide sequence ID" value="NZ_JBGORX010000001.1"/>
</dbReference>
<comment type="caution">
    <text evidence="1">The sequence shown here is derived from an EMBL/GenBank/DDBJ whole genome shotgun (WGS) entry which is preliminary data.</text>
</comment>
<dbReference type="InterPro" id="IPR036680">
    <property type="entry name" value="SPOR-like_sf"/>
</dbReference>
<gene>
    <name evidence="1" type="ORF">ACD661_05460</name>
</gene>
<reference evidence="1 2" key="1">
    <citation type="submission" date="2024-08" db="EMBL/GenBank/DDBJ databases">
        <title>Draft Genome Sequence of Legionella lytica strain DSB2004, Isolated From a Fire Sprinkler System.</title>
        <authorList>
            <person name="Everhart A.D."/>
            <person name="Kidane D.T."/>
            <person name="Farone A.L."/>
            <person name="Farone M.B."/>
        </authorList>
    </citation>
    <scope>NUCLEOTIDE SEQUENCE [LARGE SCALE GENOMIC DNA]</scope>
    <source>
        <strain evidence="1 2">DSB2004</strain>
    </source>
</reference>
<proteinExistence type="predicted"/>
<keyword evidence="2" id="KW-1185">Reference proteome</keyword>
<evidence type="ECO:0000313" key="1">
    <source>
        <dbReference type="EMBL" id="MFJ1267998.1"/>
    </source>
</evidence>
<organism evidence="1 2">
    <name type="scientific">Legionella lytica</name>
    <dbReference type="NCBI Taxonomy" id="96232"/>
    <lineage>
        <taxon>Bacteria</taxon>
        <taxon>Pseudomonadati</taxon>
        <taxon>Pseudomonadota</taxon>
        <taxon>Gammaproteobacteria</taxon>
        <taxon>Legionellales</taxon>
        <taxon>Legionellaceae</taxon>
        <taxon>Legionella</taxon>
    </lineage>
</organism>